<keyword evidence="7" id="KW-0326">Glycosidase</keyword>
<dbReference type="NCBIfam" id="NF008305">
    <property type="entry name" value="PRK11097.1"/>
    <property type="match status" value="1"/>
</dbReference>
<gene>
    <name evidence="10" type="ORF">BCL79_3111</name>
</gene>
<evidence type="ECO:0000256" key="9">
    <source>
        <dbReference type="SAM" id="SignalP"/>
    </source>
</evidence>
<evidence type="ECO:0000313" key="10">
    <source>
        <dbReference type="EMBL" id="RLK51968.1"/>
    </source>
</evidence>
<evidence type="ECO:0000256" key="7">
    <source>
        <dbReference type="ARBA" id="ARBA00023295"/>
    </source>
</evidence>
<comment type="catalytic activity">
    <reaction evidence="1">
        <text>Endohydrolysis of (1-&gt;4)-beta-D-glucosidic linkages in cellulose, lichenin and cereal beta-D-glucans.</text>
        <dbReference type="EC" id="3.2.1.4"/>
    </reaction>
</comment>
<dbReference type="InterPro" id="IPR019546">
    <property type="entry name" value="TAT_signal_bac_arc"/>
</dbReference>
<evidence type="ECO:0000256" key="8">
    <source>
        <dbReference type="ARBA" id="ARBA00023326"/>
    </source>
</evidence>
<evidence type="ECO:0000256" key="5">
    <source>
        <dbReference type="ARBA" id="ARBA00022801"/>
    </source>
</evidence>
<evidence type="ECO:0000256" key="1">
    <source>
        <dbReference type="ARBA" id="ARBA00000966"/>
    </source>
</evidence>
<dbReference type="EC" id="3.2.1.4" evidence="3"/>
<comment type="similarity">
    <text evidence="2">Belongs to the glycosyl hydrolase 8 (cellulase D) family.</text>
</comment>
<dbReference type="Proteomes" id="UP000274786">
    <property type="component" value="Unassembled WGS sequence"/>
</dbReference>
<dbReference type="GO" id="GO:0030245">
    <property type="term" value="P:cellulose catabolic process"/>
    <property type="evidence" value="ECO:0007669"/>
    <property type="project" value="UniProtKB-KW"/>
</dbReference>
<dbReference type="GO" id="GO:0008810">
    <property type="term" value="F:cellulase activity"/>
    <property type="evidence" value="ECO:0007669"/>
    <property type="project" value="UniProtKB-EC"/>
</dbReference>
<dbReference type="InterPro" id="IPR006311">
    <property type="entry name" value="TAT_signal"/>
</dbReference>
<evidence type="ECO:0000256" key="4">
    <source>
        <dbReference type="ARBA" id="ARBA00022729"/>
    </source>
</evidence>
<name>A0A498CI32_9GAMM</name>
<dbReference type="PRINTS" id="PR00735">
    <property type="entry name" value="GLHYDRLASE8"/>
</dbReference>
<evidence type="ECO:0000313" key="11">
    <source>
        <dbReference type="Proteomes" id="UP000274786"/>
    </source>
</evidence>
<dbReference type="RefSeq" id="WP_121042654.1">
    <property type="nucleotide sequence ID" value="NZ_RCDC01000006.1"/>
</dbReference>
<evidence type="ECO:0000256" key="2">
    <source>
        <dbReference type="ARBA" id="ARBA00009209"/>
    </source>
</evidence>
<dbReference type="InterPro" id="IPR008928">
    <property type="entry name" value="6-hairpin_glycosidase_sf"/>
</dbReference>
<dbReference type="InterPro" id="IPR002037">
    <property type="entry name" value="Glyco_hydro_8"/>
</dbReference>
<dbReference type="AlphaFoldDB" id="A0A498CI32"/>
<keyword evidence="6" id="KW-0136">Cellulose degradation</keyword>
<dbReference type="EMBL" id="RCDC01000006">
    <property type="protein sequence ID" value="RLK51968.1"/>
    <property type="molecule type" value="Genomic_DNA"/>
</dbReference>
<keyword evidence="8" id="KW-0119">Carbohydrate metabolism</keyword>
<reference evidence="10 11" key="1">
    <citation type="submission" date="2018-10" db="EMBL/GenBank/DDBJ databases">
        <title>Comparative analysis of microorganisms from saline springs in Andes Mountain Range, Colombia.</title>
        <authorList>
            <person name="Rubin E."/>
        </authorList>
    </citation>
    <scope>NUCLEOTIDE SEQUENCE [LARGE SCALE GENOMIC DNA]</scope>
    <source>
        <strain evidence="10 11">USBA GBX 843</strain>
    </source>
</reference>
<evidence type="ECO:0000256" key="3">
    <source>
        <dbReference type="ARBA" id="ARBA00012601"/>
    </source>
</evidence>
<protein>
    <recommendedName>
        <fullName evidence="3">cellulase</fullName>
        <ecNumber evidence="3">3.2.1.4</ecNumber>
    </recommendedName>
</protein>
<accession>A0A498CI32</accession>
<dbReference type="NCBIfam" id="TIGR01409">
    <property type="entry name" value="TAT_signal_seq"/>
    <property type="match status" value="1"/>
</dbReference>
<dbReference type="PROSITE" id="PS51318">
    <property type="entry name" value="TAT"/>
    <property type="match status" value="1"/>
</dbReference>
<proteinExistence type="inferred from homology"/>
<keyword evidence="8" id="KW-0624">Polysaccharide degradation</keyword>
<evidence type="ECO:0000256" key="6">
    <source>
        <dbReference type="ARBA" id="ARBA00023001"/>
    </source>
</evidence>
<dbReference type="OrthoDB" id="9766708at2"/>
<keyword evidence="4 9" id="KW-0732">Signal</keyword>
<feature type="chain" id="PRO_5019775838" description="cellulase" evidence="9">
    <location>
        <begin position="36"/>
        <end position="386"/>
    </location>
</feature>
<dbReference type="SUPFAM" id="SSF48208">
    <property type="entry name" value="Six-hairpin glycosidases"/>
    <property type="match status" value="1"/>
</dbReference>
<sequence>MRDTSVPAPALARRRFLQALAAAGAAAALPLDAWAQACGTPWREWRTFVDRHIEPDGRVVDHLNTDLRSTSESQSYGLFFALVDNDPVLFDRILAWTRRHLCRGRADLNLPAWLWGRAADGQFRVLDPNTASDGELWIAYALLEAGRLWKRPGLVEAGRQTLALMRTAEIVELPGFGPMLLPGNRGFVQADRWTLNPSYLPLFVLRRFAAVDARGPWARLAERSVAMTRASAPVGFAPDWIAWNGKAFVVDAGKGALGSYDAIRCYLWAGMTDPADPLRRSLLDGLSGPLSMLRAQTGFAEKIDTRLGVGTGAPSPGFAAALLPYLSALGQPALAKAQLARIPAGTLNYYDRALVLFGKGWMDRRYRFSADGRLLPAWSSPCSARP</sequence>
<dbReference type="Gene3D" id="1.50.10.10">
    <property type="match status" value="1"/>
</dbReference>
<dbReference type="InterPro" id="IPR012341">
    <property type="entry name" value="6hp_glycosidase-like_sf"/>
</dbReference>
<keyword evidence="5" id="KW-0378">Hydrolase</keyword>
<organism evidence="10 11">
    <name type="scientific">Stenotrophomonas rhizophila</name>
    <dbReference type="NCBI Taxonomy" id="216778"/>
    <lineage>
        <taxon>Bacteria</taxon>
        <taxon>Pseudomonadati</taxon>
        <taxon>Pseudomonadota</taxon>
        <taxon>Gammaproteobacteria</taxon>
        <taxon>Lysobacterales</taxon>
        <taxon>Lysobacteraceae</taxon>
        <taxon>Stenotrophomonas</taxon>
    </lineage>
</organism>
<comment type="caution">
    <text evidence="10">The sequence shown here is derived from an EMBL/GenBank/DDBJ whole genome shotgun (WGS) entry which is preliminary data.</text>
</comment>
<feature type="signal peptide" evidence="9">
    <location>
        <begin position="1"/>
        <end position="35"/>
    </location>
</feature>
<dbReference type="Pfam" id="PF01270">
    <property type="entry name" value="Glyco_hydro_8"/>
    <property type="match status" value="1"/>
</dbReference>